<sequence length="341" mass="38820">PSLESFIQASITEEGRELHFPGLAVTSRLKDACQPLTDVSKAKIPANKIALVILQLENETTCPLQDLALEAQRAGYSVLIYFGYSAKTTAIHVRSKEILLIPVLEVEAKIYDAQCAFLFPKANRTDTNNAEISIQADRQTDKELKAMNSYFDKFYYWFLVGPIITLVWMIRTKKFCWHSGRHERSENPLEPEAENQVETDAEREIRTMEEGENRTGEPVQVLACREKPTEEQPLLSAVSNDSRDNRCRPQGSGSVEHYSVCYEAAISFGYLILILAALPIGLSFGGLSFFRFDDGDNIIGPLWWSPFQILCFFLYSHLACRNKRRWTWTISTTFSKLIRND</sequence>
<evidence type="ECO:0000256" key="1">
    <source>
        <dbReference type="SAM" id="Phobius"/>
    </source>
</evidence>
<feature type="transmembrane region" description="Helical" evidence="1">
    <location>
        <begin position="268"/>
        <end position="290"/>
    </location>
</feature>
<feature type="transmembrane region" description="Helical" evidence="1">
    <location>
        <begin position="302"/>
        <end position="320"/>
    </location>
</feature>
<organism evidence="2 3">
    <name type="scientific">Porites lobata</name>
    <dbReference type="NCBI Taxonomy" id="104759"/>
    <lineage>
        <taxon>Eukaryota</taxon>
        <taxon>Metazoa</taxon>
        <taxon>Cnidaria</taxon>
        <taxon>Anthozoa</taxon>
        <taxon>Hexacorallia</taxon>
        <taxon>Scleractinia</taxon>
        <taxon>Fungiina</taxon>
        <taxon>Poritidae</taxon>
        <taxon>Porites</taxon>
    </lineage>
</organism>
<keyword evidence="3" id="KW-1185">Reference proteome</keyword>
<gene>
    <name evidence="2" type="ORF">PLOB_00044557</name>
</gene>
<name>A0ABN8PM27_9CNID</name>
<keyword evidence="1" id="KW-0812">Transmembrane</keyword>
<reference evidence="2 3" key="1">
    <citation type="submission" date="2022-05" db="EMBL/GenBank/DDBJ databases">
        <authorList>
            <consortium name="Genoscope - CEA"/>
            <person name="William W."/>
        </authorList>
    </citation>
    <scope>NUCLEOTIDE SEQUENCE [LARGE SCALE GENOMIC DNA]</scope>
</reference>
<feature type="non-terminal residue" evidence="2">
    <location>
        <position position="341"/>
    </location>
</feature>
<keyword evidence="1" id="KW-1133">Transmembrane helix</keyword>
<evidence type="ECO:0000313" key="2">
    <source>
        <dbReference type="EMBL" id="CAH3145516.1"/>
    </source>
</evidence>
<protein>
    <submittedName>
        <fullName evidence="2">Uncharacterized protein</fullName>
    </submittedName>
</protein>
<proteinExistence type="predicted"/>
<evidence type="ECO:0000313" key="3">
    <source>
        <dbReference type="Proteomes" id="UP001159405"/>
    </source>
</evidence>
<keyword evidence="1" id="KW-0472">Membrane</keyword>
<comment type="caution">
    <text evidence="2">The sequence shown here is derived from an EMBL/GenBank/DDBJ whole genome shotgun (WGS) entry which is preliminary data.</text>
</comment>
<accession>A0ABN8PM27</accession>
<feature type="non-terminal residue" evidence="2">
    <location>
        <position position="1"/>
    </location>
</feature>
<dbReference type="EMBL" id="CALNXK010000076">
    <property type="protein sequence ID" value="CAH3145516.1"/>
    <property type="molecule type" value="Genomic_DNA"/>
</dbReference>
<dbReference type="Proteomes" id="UP001159405">
    <property type="component" value="Unassembled WGS sequence"/>
</dbReference>
<feature type="transmembrane region" description="Helical" evidence="1">
    <location>
        <begin position="154"/>
        <end position="171"/>
    </location>
</feature>